<sequence length="115" mass="13110">MPPRAPSVRQQFSRAQLFHGRSPGFLRGLQHLQSPEVLRGFKSPAPPLDKVPRGRPPERVFHGQPPDKVLYTSQSTSSMHHQRWPPEFCAPTGRPPSRRPNYVFCFVSCPPFEEP</sequence>
<proteinExistence type="predicted"/>
<organism evidence="2 3">
    <name type="scientific">Ataeniobius toweri</name>
    <dbReference type="NCBI Taxonomy" id="208326"/>
    <lineage>
        <taxon>Eukaryota</taxon>
        <taxon>Metazoa</taxon>
        <taxon>Chordata</taxon>
        <taxon>Craniata</taxon>
        <taxon>Vertebrata</taxon>
        <taxon>Euteleostomi</taxon>
        <taxon>Actinopterygii</taxon>
        <taxon>Neopterygii</taxon>
        <taxon>Teleostei</taxon>
        <taxon>Neoteleostei</taxon>
        <taxon>Acanthomorphata</taxon>
        <taxon>Ovalentaria</taxon>
        <taxon>Atherinomorphae</taxon>
        <taxon>Cyprinodontiformes</taxon>
        <taxon>Goodeidae</taxon>
        <taxon>Ataeniobius</taxon>
    </lineage>
</organism>
<keyword evidence="3" id="KW-1185">Reference proteome</keyword>
<protein>
    <submittedName>
        <fullName evidence="2">Uncharacterized protein</fullName>
    </submittedName>
</protein>
<comment type="caution">
    <text evidence="2">The sequence shown here is derived from an EMBL/GenBank/DDBJ whole genome shotgun (WGS) entry which is preliminary data.</text>
</comment>
<evidence type="ECO:0000256" key="1">
    <source>
        <dbReference type="SAM" id="MobiDB-lite"/>
    </source>
</evidence>
<feature type="region of interest" description="Disordered" evidence="1">
    <location>
        <begin position="39"/>
        <end position="92"/>
    </location>
</feature>
<evidence type="ECO:0000313" key="2">
    <source>
        <dbReference type="EMBL" id="MED6246154.1"/>
    </source>
</evidence>
<accession>A0ABU7B7D9</accession>
<dbReference type="Proteomes" id="UP001345963">
    <property type="component" value="Unassembled WGS sequence"/>
</dbReference>
<name>A0ABU7B7D9_9TELE</name>
<feature type="compositionally biased region" description="Basic and acidic residues" evidence="1">
    <location>
        <begin position="50"/>
        <end position="61"/>
    </location>
</feature>
<dbReference type="EMBL" id="JAHUTI010042188">
    <property type="protein sequence ID" value="MED6246154.1"/>
    <property type="molecule type" value="Genomic_DNA"/>
</dbReference>
<evidence type="ECO:0000313" key="3">
    <source>
        <dbReference type="Proteomes" id="UP001345963"/>
    </source>
</evidence>
<reference evidence="2 3" key="1">
    <citation type="submission" date="2021-07" db="EMBL/GenBank/DDBJ databases">
        <authorList>
            <person name="Palmer J.M."/>
        </authorList>
    </citation>
    <scope>NUCLEOTIDE SEQUENCE [LARGE SCALE GENOMIC DNA]</scope>
    <source>
        <strain evidence="2 3">AT_MEX2019</strain>
        <tissue evidence="2">Muscle</tissue>
    </source>
</reference>
<gene>
    <name evidence="2" type="ORF">ATANTOWER_013561</name>
</gene>